<gene>
    <name evidence="2" type="ORF">FA13DRAFT_1721510</name>
</gene>
<keyword evidence="1" id="KW-0732">Signal</keyword>
<protein>
    <submittedName>
        <fullName evidence="2">Uncharacterized protein</fullName>
    </submittedName>
</protein>
<feature type="signal peptide" evidence="1">
    <location>
        <begin position="1"/>
        <end position="17"/>
    </location>
</feature>
<evidence type="ECO:0000313" key="2">
    <source>
        <dbReference type="EMBL" id="TEB14552.1"/>
    </source>
</evidence>
<keyword evidence="3" id="KW-1185">Reference proteome</keyword>
<reference evidence="2 3" key="1">
    <citation type="journal article" date="2019" name="Nat. Ecol. Evol.">
        <title>Megaphylogeny resolves global patterns of mushroom evolution.</title>
        <authorList>
            <person name="Varga T."/>
            <person name="Krizsan K."/>
            <person name="Foldi C."/>
            <person name="Dima B."/>
            <person name="Sanchez-Garcia M."/>
            <person name="Sanchez-Ramirez S."/>
            <person name="Szollosi G.J."/>
            <person name="Szarkandi J.G."/>
            <person name="Papp V."/>
            <person name="Albert L."/>
            <person name="Andreopoulos W."/>
            <person name="Angelini C."/>
            <person name="Antonin V."/>
            <person name="Barry K.W."/>
            <person name="Bougher N.L."/>
            <person name="Buchanan P."/>
            <person name="Buyck B."/>
            <person name="Bense V."/>
            <person name="Catcheside P."/>
            <person name="Chovatia M."/>
            <person name="Cooper J."/>
            <person name="Damon W."/>
            <person name="Desjardin D."/>
            <person name="Finy P."/>
            <person name="Geml J."/>
            <person name="Haridas S."/>
            <person name="Hughes K."/>
            <person name="Justo A."/>
            <person name="Karasinski D."/>
            <person name="Kautmanova I."/>
            <person name="Kiss B."/>
            <person name="Kocsube S."/>
            <person name="Kotiranta H."/>
            <person name="LaButti K.M."/>
            <person name="Lechner B.E."/>
            <person name="Liimatainen K."/>
            <person name="Lipzen A."/>
            <person name="Lukacs Z."/>
            <person name="Mihaltcheva S."/>
            <person name="Morgado L.N."/>
            <person name="Niskanen T."/>
            <person name="Noordeloos M.E."/>
            <person name="Ohm R.A."/>
            <person name="Ortiz-Santana B."/>
            <person name="Ovrebo C."/>
            <person name="Racz N."/>
            <person name="Riley R."/>
            <person name="Savchenko A."/>
            <person name="Shiryaev A."/>
            <person name="Soop K."/>
            <person name="Spirin V."/>
            <person name="Szebenyi C."/>
            <person name="Tomsovsky M."/>
            <person name="Tulloss R.E."/>
            <person name="Uehling J."/>
            <person name="Grigoriev I.V."/>
            <person name="Vagvolgyi C."/>
            <person name="Papp T."/>
            <person name="Martin F.M."/>
            <person name="Miettinen O."/>
            <person name="Hibbett D.S."/>
            <person name="Nagy L.G."/>
        </authorList>
    </citation>
    <scope>NUCLEOTIDE SEQUENCE [LARGE SCALE GENOMIC DNA]</scope>
    <source>
        <strain evidence="2 3">FP101781</strain>
    </source>
</reference>
<name>A0A4Y7RZZ4_COPMI</name>
<dbReference type="EMBL" id="QPFP01000386">
    <property type="protein sequence ID" value="TEB14552.1"/>
    <property type="molecule type" value="Genomic_DNA"/>
</dbReference>
<sequence length="142" mass="15427">MAVMLSLLRIRIYFAISAWNKPGRVPSEQLLGVMVRSWSTGATKGVSLRKSPISCFTKNVLPIPPTCGTSWPAGRAGLPSKRHPDETFTSLANLIDIFNREIAVGGLPVPDADWVIHPTCPKSSRGLNSCSVRAFGPAKQWL</sequence>
<dbReference type="Proteomes" id="UP000298030">
    <property type="component" value="Unassembled WGS sequence"/>
</dbReference>
<comment type="caution">
    <text evidence="2">The sequence shown here is derived from an EMBL/GenBank/DDBJ whole genome shotgun (WGS) entry which is preliminary data.</text>
</comment>
<evidence type="ECO:0000256" key="1">
    <source>
        <dbReference type="SAM" id="SignalP"/>
    </source>
</evidence>
<organism evidence="2 3">
    <name type="scientific">Coprinellus micaceus</name>
    <name type="common">Glistening ink-cap mushroom</name>
    <name type="synonym">Coprinus micaceus</name>
    <dbReference type="NCBI Taxonomy" id="71717"/>
    <lineage>
        <taxon>Eukaryota</taxon>
        <taxon>Fungi</taxon>
        <taxon>Dikarya</taxon>
        <taxon>Basidiomycota</taxon>
        <taxon>Agaricomycotina</taxon>
        <taxon>Agaricomycetes</taxon>
        <taxon>Agaricomycetidae</taxon>
        <taxon>Agaricales</taxon>
        <taxon>Agaricineae</taxon>
        <taxon>Psathyrellaceae</taxon>
        <taxon>Coprinellus</taxon>
    </lineage>
</organism>
<evidence type="ECO:0000313" key="3">
    <source>
        <dbReference type="Proteomes" id="UP000298030"/>
    </source>
</evidence>
<accession>A0A4Y7RZZ4</accession>
<dbReference type="AlphaFoldDB" id="A0A4Y7RZZ4"/>
<feature type="chain" id="PRO_5021210948" evidence="1">
    <location>
        <begin position="18"/>
        <end position="142"/>
    </location>
</feature>
<proteinExistence type="predicted"/>